<dbReference type="RefSeq" id="WP_268060184.1">
    <property type="nucleotide sequence ID" value="NZ_JAPQFJ010000003.1"/>
</dbReference>
<feature type="domain" description="NlpC/P60" evidence="6">
    <location>
        <begin position="67"/>
        <end position="188"/>
    </location>
</feature>
<dbReference type="PANTHER" id="PTHR47053">
    <property type="entry name" value="MUREIN DD-ENDOPEPTIDASE MEPH-RELATED"/>
    <property type="match status" value="1"/>
</dbReference>
<evidence type="ECO:0000256" key="2">
    <source>
        <dbReference type="ARBA" id="ARBA00022670"/>
    </source>
</evidence>
<dbReference type="InterPro" id="IPR000064">
    <property type="entry name" value="NLP_P60_dom"/>
</dbReference>
<dbReference type="Gene3D" id="3.90.1720.10">
    <property type="entry name" value="endopeptidase domain like (from Nostoc punctiforme)"/>
    <property type="match status" value="1"/>
</dbReference>
<sequence length="189" mass="21420">MNNYFRKLVLLIAFCFVINVNTQVVLADIGHENTSDINVCSTKMEINRILKVPEKQADRERLSRGSNGVRDRLVEYSYKFIGKPYVWAAAGPTSFDCSGFTLYVYNRFGYSLPHYTGYQVELGESVSKQNLKIGDLIFFNTTGLNSHVGIYIGSGKFIHASSGKGSITISELDKPYYRQRYSTARRIIE</sequence>
<dbReference type="PANTHER" id="PTHR47053:SF1">
    <property type="entry name" value="MUREIN DD-ENDOPEPTIDASE MEPH-RELATED"/>
    <property type="match status" value="1"/>
</dbReference>
<dbReference type="Proteomes" id="UP001144612">
    <property type="component" value="Unassembled WGS sequence"/>
</dbReference>
<comment type="caution">
    <text evidence="7">The sequence shown here is derived from an EMBL/GenBank/DDBJ whole genome shotgun (WGS) entry which is preliminary data.</text>
</comment>
<keyword evidence="4" id="KW-0788">Thiol protease</keyword>
<comment type="similarity">
    <text evidence="1">Belongs to the peptidase C40 family.</text>
</comment>
<reference evidence="7" key="1">
    <citation type="submission" date="2022-12" db="EMBL/GenBank/DDBJ databases">
        <title>Clostridium sp. nov., isolated from industrial wastewater.</title>
        <authorList>
            <person name="Jiayan W."/>
        </authorList>
    </citation>
    <scope>NUCLEOTIDE SEQUENCE</scope>
    <source>
        <strain evidence="7">ZC22-4</strain>
    </source>
</reference>
<evidence type="ECO:0000259" key="6">
    <source>
        <dbReference type="PROSITE" id="PS51935"/>
    </source>
</evidence>
<protein>
    <submittedName>
        <fullName evidence="7">C40 family peptidase</fullName>
    </submittedName>
</protein>
<dbReference type="InterPro" id="IPR038765">
    <property type="entry name" value="Papain-like_cys_pep_sf"/>
</dbReference>
<evidence type="ECO:0000313" key="8">
    <source>
        <dbReference type="Proteomes" id="UP001144612"/>
    </source>
</evidence>
<evidence type="ECO:0000313" key="7">
    <source>
        <dbReference type="EMBL" id="MCY6957786.1"/>
    </source>
</evidence>
<organism evidence="7 8">
    <name type="scientific">Clostridium brassicae</name>
    <dbReference type="NCBI Taxonomy" id="2999072"/>
    <lineage>
        <taxon>Bacteria</taxon>
        <taxon>Bacillati</taxon>
        <taxon>Bacillota</taxon>
        <taxon>Clostridia</taxon>
        <taxon>Eubacteriales</taxon>
        <taxon>Clostridiaceae</taxon>
        <taxon>Clostridium</taxon>
    </lineage>
</organism>
<accession>A0ABT4D972</accession>
<dbReference type="Pfam" id="PF00877">
    <property type="entry name" value="NLPC_P60"/>
    <property type="match status" value="1"/>
</dbReference>
<dbReference type="EMBL" id="JAPQFJ010000003">
    <property type="protein sequence ID" value="MCY6957786.1"/>
    <property type="molecule type" value="Genomic_DNA"/>
</dbReference>
<evidence type="ECO:0000256" key="4">
    <source>
        <dbReference type="ARBA" id="ARBA00022807"/>
    </source>
</evidence>
<proteinExistence type="inferred from homology"/>
<name>A0ABT4D972_9CLOT</name>
<dbReference type="PROSITE" id="PS51935">
    <property type="entry name" value="NLPC_P60"/>
    <property type="match status" value="1"/>
</dbReference>
<evidence type="ECO:0000256" key="5">
    <source>
        <dbReference type="SAM" id="SignalP"/>
    </source>
</evidence>
<evidence type="ECO:0000256" key="3">
    <source>
        <dbReference type="ARBA" id="ARBA00022801"/>
    </source>
</evidence>
<gene>
    <name evidence="7" type="ORF">OW729_04100</name>
</gene>
<feature type="chain" id="PRO_5046547415" evidence="5">
    <location>
        <begin position="28"/>
        <end position="189"/>
    </location>
</feature>
<feature type="signal peptide" evidence="5">
    <location>
        <begin position="1"/>
        <end position="27"/>
    </location>
</feature>
<dbReference type="SUPFAM" id="SSF54001">
    <property type="entry name" value="Cysteine proteinases"/>
    <property type="match status" value="1"/>
</dbReference>
<keyword evidence="5" id="KW-0732">Signal</keyword>
<keyword evidence="2" id="KW-0645">Protease</keyword>
<keyword evidence="3" id="KW-0378">Hydrolase</keyword>
<evidence type="ECO:0000256" key="1">
    <source>
        <dbReference type="ARBA" id="ARBA00007074"/>
    </source>
</evidence>
<keyword evidence="8" id="KW-1185">Reference proteome</keyword>
<dbReference type="InterPro" id="IPR051202">
    <property type="entry name" value="Peptidase_C40"/>
</dbReference>